<gene>
    <name evidence="2" type="ORF">BDV95DRAFT_591125</name>
</gene>
<dbReference type="AlphaFoldDB" id="A0A7C8IBX9"/>
<proteinExistence type="predicted"/>
<accession>A0A7C8IBX9</accession>
<dbReference type="OrthoDB" id="3659303at2759"/>
<comment type="caution">
    <text evidence="2">The sequence shown here is derived from an EMBL/GenBank/DDBJ whole genome shotgun (WGS) entry which is preliminary data.</text>
</comment>
<dbReference type="PANTHER" id="PTHR38790">
    <property type="entry name" value="2EXR DOMAIN-CONTAINING PROTEIN-RELATED"/>
    <property type="match status" value="1"/>
</dbReference>
<keyword evidence="3" id="KW-1185">Reference proteome</keyword>
<dbReference type="Proteomes" id="UP000481861">
    <property type="component" value="Unassembled WGS sequence"/>
</dbReference>
<evidence type="ECO:0000259" key="1">
    <source>
        <dbReference type="Pfam" id="PF24864"/>
    </source>
</evidence>
<feature type="domain" description="DUF7730" evidence="1">
    <location>
        <begin position="65"/>
        <end position="244"/>
    </location>
</feature>
<evidence type="ECO:0000313" key="2">
    <source>
        <dbReference type="EMBL" id="KAF2875668.1"/>
    </source>
</evidence>
<dbReference type="InterPro" id="IPR056632">
    <property type="entry name" value="DUF7730"/>
</dbReference>
<organism evidence="2 3">
    <name type="scientific">Massariosphaeria phaeospora</name>
    <dbReference type="NCBI Taxonomy" id="100035"/>
    <lineage>
        <taxon>Eukaryota</taxon>
        <taxon>Fungi</taxon>
        <taxon>Dikarya</taxon>
        <taxon>Ascomycota</taxon>
        <taxon>Pezizomycotina</taxon>
        <taxon>Dothideomycetes</taxon>
        <taxon>Pleosporomycetidae</taxon>
        <taxon>Pleosporales</taxon>
        <taxon>Pleosporales incertae sedis</taxon>
        <taxon>Massariosphaeria</taxon>
    </lineage>
</organism>
<name>A0A7C8IBX9_9PLEO</name>
<sequence length="304" mass="35238">MPAYQIRSCWGREIASDQTLEAQQEAKYQPPTKLFRRRRSLSEPRNPSMFSTLSNIARRSTSREQRQSGPIFALLPPELRNMIFSLVFGSDEDLIHIVQLWRKMLRRNHYCHIHLPYPAVETHFLRHCFWSGQTSRSLHPGLRLLMTCRQAYRECIPLLYASNTFDFDDPAIVLSFARSILPQRLAAITSIQLTYYIRSSLYYRGRVGLEDDGSEGDLRTCWDPMWSLIVKRLPNLKKLKIVVDGSQMDEQQLQDLFFGEITGLRGLQEMVIHVRTRGMTWAVLSPLARDVLDQSTLPRALSPV</sequence>
<evidence type="ECO:0000313" key="3">
    <source>
        <dbReference type="Proteomes" id="UP000481861"/>
    </source>
</evidence>
<protein>
    <recommendedName>
        <fullName evidence="1">DUF7730 domain-containing protein</fullName>
    </recommendedName>
</protein>
<reference evidence="2 3" key="1">
    <citation type="submission" date="2020-01" db="EMBL/GenBank/DDBJ databases">
        <authorList>
            <consortium name="DOE Joint Genome Institute"/>
            <person name="Haridas S."/>
            <person name="Albert R."/>
            <person name="Binder M."/>
            <person name="Bloem J."/>
            <person name="Labutti K."/>
            <person name="Salamov A."/>
            <person name="Andreopoulos B."/>
            <person name="Baker S.E."/>
            <person name="Barry K."/>
            <person name="Bills G."/>
            <person name="Bluhm B.H."/>
            <person name="Cannon C."/>
            <person name="Castanera R."/>
            <person name="Culley D.E."/>
            <person name="Daum C."/>
            <person name="Ezra D."/>
            <person name="Gonzalez J.B."/>
            <person name="Henrissat B."/>
            <person name="Kuo A."/>
            <person name="Liang C."/>
            <person name="Lipzen A."/>
            <person name="Lutzoni F."/>
            <person name="Magnuson J."/>
            <person name="Mondo S."/>
            <person name="Nolan M."/>
            <person name="Ohm R."/>
            <person name="Pangilinan J."/>
            <person name="Park H.-J.H."/>
            <person name="Ramirez L."/>
            <person name="Alfaro M."/>
            <person name="Sun H."/>
            <person name="Tritt A."/>
            <person name="Yoshinaga Y."/>
            <person name="Zwiers L.-H.L."/>
            <person name="Turgeon B.G."/>
            <person name="Goodwin S.B."/>
            <person name="Spatafora J.W."/>
            <person name="Crous P.W."/>
            <person name="Grigoriev I.V."/>
        </authorList>
    </citation>
    <scope>NUCLEOTIDE SEQUENCE [LARGE SCALE GENOMIC DNA]</scope>
    <source>
        <strain evidence="2 3">CBS 611.86</strain>
    </source>
</reference>
<dbReference type="Pfam" id="PF24864">
    <property type="entry name" value="DUF7730"/>
    <property type="match status" value="1"/>
</dbReference>
<dbReference type="EMBL" id="JAADJZ010000004">
    <property type="protein sequence ID" value="KAF2875668.1"/>
    <property type="molecule type" value="Genomic_DNA"/>
</dbReference>